<proteinExistence type="predicted"/>
<dbReference type="EMBL" id="KK100847">
    <property type="protein sequence ID" value="KIZ03455.1"/>
    <property type="molecule type" value="Genomic_DNA"/>
</dbReference>
<dbReference type="CDD" id="cd14686">
    <property type="entry name" value="bZIP"/>
    <property type="match status" value="1"/>
</dbReference>
<feature type="compositionally biased region" description="Low complexity" evidence="1">
    <location>
        <begin position="264"/>
        <end position="283"/>
    </location>
</feature>
<feature type="region of interest" description="Disordered" evidence="1">
    <location>
        <begin position="50"/>
        <end position="70"/>
    </location>
</feature>
<feature type="compositionally biased region" description="Low complexity" evidence="1">
    <location>
        <begin position="112"/>
        <end position="135"/>
    </location>
</feature>
<feature type="region of interest" description="Disordered" evidence="1">
    <location>
        <begin position="105"/>
        <end position="173"/>
    </location>
</feature>
<evidence type="ECO:0000256" key="1">
    <source>
        <dbReference type="SAM" id="MobiDB-lite"/>
    </source>
</evidence>
<evidence type="ECO:0008006" key="4">
    <source>
        <dbReference type="Google" id="ProtNLM"/>
    </source>
</evidence>
<evidence type="ECO:0000313" key="3">
    <source>
        <dbReference type="Proteomes" id="UP000054498"/>
    </source>
</evidence>
<reference evidence="2 3" key="1">
    <citation type="journal article" date="2013" name="BMC Genomics">
        <title>Reconstruction of the lipid metabolism for the microalga Monoraphidium neglectum from its genome sequence reveals characteristics suitable for biofuel production.</title>
        <authorList>
            <person name="Bogen C."/>
            <person name="Al-Dilaimi A."/>
            <person name="Albersmeier A."/>
            <person name="Wichmann J."/>
            <person name="Grundmann M."/>
            <person name="Rupp O."/>
            <person name="Lauersen K.J."/>
            <person name="Blifernez-Klassen O."/>
            <person name="Kalinowski J."/>
            <person name="Goesmann A."/>
            <person name="Mussgnug J.H."/>
            <person name="Kruse O."/>
        </authorList>
    </citation>
    <scope>NUCLEOTIDE SEQUENCE [LARGE SCALE GENOMIC DNA]</scope>
    <source>
        <strain evidence="2 3">SAG 48.87</strain>
    </source>
</reference>
<gene>
    <name evidence="2" type="ORF">MNEG_4512</name>
</gene>
<dbReference type="KEGG" id="mng:MNEG_4512"/>
<dbReference type="RefSeq" id="XP_013902474.1">
    <property type="nucleotide sequence ID" value="XM_014047020.1"/>
</dbReference>
<dbReference type="GeneID" id="25737389"/>
<evidence type="ECO:0000313" key="2">
    <source>
        <dbReference type="EMBL" id="KIZ03455.1"/>
    </source>
</evidence>
<sequence>MADSRMHHAEDSEILDEFDGHAEFEALLSDAFMWGPDSGDAARAMSALFGHPPDAADTHGSTTAPPQQLLGGLLRTHGPHMSPFSGLPSAFIFGAAAGAEAVPHPVEHPAESQPQQQQQHQQQHQQHQQHQQQQPPAAPPPRPPSPQPPPPGPKRGRGRPPKTAGEYTESYRAVKEYRNRSKQRMSALEQELTEKLGQLQLLTAENQALQAREVVLQEAINANDAALARELAEAAAAEDAATAGISTPPDGSAAAPNQHSQHLQQQQQQQQRRRPGGVAPAGEGSPGPSPALLEMLELYREYVRRLRARLGPDGALRPLAPWEERFPPGRLLMKLFMGLRQEEGLAFITSNLETGERTTELPEGWWQRVAEGLYLRPEQHARIAAAMEEFLGAADRLLAQRRRLQLRLSDALRRLQGGVPANADTAGAAAAGAAAAGGRLEGGPCQENGLASGQQVAGEDHEELLNALHANLMREDRVWATTAWALKLMVDEQQIGTVSLLSWPFVPRFVQICAAKLGVGPAAATEVAAAAAAARRG</sequence>
<organism evidence="2 3">
    <name type="scientific">Monoraphidium neglectum</name>
    <dbReference type="NCBI Taxonomy" id="145388"/>
    <lineage>
        <taxon>Eukaryota</taxon>
        <taxon>Viridiplantae</taxon>
        <taxon>Chlorophyta</taxon>
        <taxon>core chlorophytes</taxon>
        <taxon>Chlorophyceae</taxon>
        <taxon>CS clade</taxon>
        <taxon>Sphaeropleales</taxon>
        <taxon>Selenastraceae</taxon>
        <taxon>Monoraphidium</taxon>
    </lineage>
</organism>
<protein>
    <recommendedName>
        <fullName evidence="4">BZIP domain-containing protein</fullName>
    </recommendedName>
</protein>
<dbReference type="OrthoDB" id="10677281at2759"/>
<feature type="compositionally biased region" description="Pro residues" evidence="1">
    <location>
        <begin position="136"/>
        <end position="153"/>
    </location>
</feature>
<feature type="region of interest" description="Disordered" evidence="1">
    <location>
        <begin position="239"/>
        <end position="290"/>
    </location>
</feature>
<accession>A0A0D2MKH8</accession>
<keyword evidence="3" id="KW-1185">Reference proteome</keyword>
<dbReference type="AlphaFoldDB" id="A0A0D2MKH8"/>
<dbReference type="Proteomes" id="UP000054498">
    <property type="component" value="Unassembled WGS sequence"/>
</dbReference>
<name>A0A0D2MKH8_9CHLO</name>